<dbReference type="GeneID" id="36580459"/>
<evidence type="ECO:0000313" key="3">
    <source>
        <dbReference type="EMBL" id="PMD61032.1"/>
    </source>
</evidence>
<dbReference type="Pfam" id="PF11807">
    <property type="entry name" value="UstYa"/>
    <property type="match status" value="1"/>
</dbReference>
<dbReference type="EMBL" id="KZ613787">
    <property type="protein sequence ID" value="PMD61032.1"/>
    <property type="molecule type" value="Genomic_DNA"/>
</dbReference>
<organism evidence="3 4">
    <name type="scientific">Hyaloscypha bicolor E</name>
    <dbReference type="NCBI Taxonomy" id="1095630"/>
    <lineage>
        <taxon>Eukaryota</taxon>
        <taxon>Fungi</taxon>
        <taxon>Dikarya</taxon>
        <taxon>Ascomycota</taxon>
        <taxon>Pezizomycotina</taxon>
        <taxon>Leotiomycetes</taxon>
        <taxon>Helotiales</taxon>
        <taxon>Hyaloscyphaceae</taxon>
        <taxon>Hyaloscypha</taxon>
        <taxon>Hyaloscypha bicolor</taxon>
    </lineage>
</organism>
<keyword evidence="2" id="KW-1133">Transmembrane helix</keyword>
<reference evidence="3 4" key="1">
    <citation type="submission" date="2016-04" db="EMBL/GenBank/DDBJ databases">
        <title>A degradative enzymes factory behind the ericoid mycorrhizal symbiosis.</title>
        <authorList>
            <consortium name="DOE Joint Genome Institute"/>
            <person name="Martino E."/>
            <person name="Morin E."/>
            <person name="Grelet G."/>
            <person name="Kuo A."/>
            <person name="Kohler A."/>
            <person name="Daghino S."/>
            <person name="Barry K."/>
            <person name="Choi C."/>
            <person name="Cichocki N."/>
            <person name="Clum A."/>
            <person name="Copeland A."/>
            <person name="Hainaut M."/>
            <person name="Haridas S."/>
            <person name="Labutti K."/>
            <person name="Lindquist E."/>
            <person name="Lipzen A."/>
            <person name="Khouja H.-R."/>
            <person name="Murat C."/>
            <person name="Ohm R."/>
            <person name="Olson A."/>
            <person name="Spatafora J."/>
            <person name="Veneault-Fourrey C."/>
            <person name="Henrissat B."/>
            <person name="Grigoriev I."/>
            <person name="Martin F."/>
            <person name="Perotto S."/>
        </authorList>
    </citation>
    <scope>NUCLEOTIDE SEQUENCE [LARGE SCALE GENOMIC DNA]</scope>
    <source>
        <strain evidence="3 4">E</strain>
    </source>
</reference>
<dbReference type="InterPro" id="IPR021765">
    <property type="entry name" value="UstYa-like"/>
</dbReference>
<dbReference type="Proteomes" id="UP000235371">
    <property type="component" value="Unassembled WGS sequence"/>
</dbReference>
<keyword evidence="4" id="KW-1185">Reference proteome</keyword>
<name>A0A2J6TDG6_9HELO</name>
<feature type="transmembrane region" description="Helical" evidence="2">
    <location>
        <begin position="12"/>
        <end position="29"/>
    </location>
</feature>
<dbReference type="AlphaFoldDB" id="A0A2J6TDG6"/>
<evidence type="ECO:0000313" key="4">
    <source>
        <dbReference type="Proteomes" id="UP000235371"/>
    </source>
</evidence>
<proteinExistence type="inferred from homology"/>
<dbReference type="InParanoid" id="A0A2J6TDG6"/>
<protein>
    <submittedName>
        <fullName evidence="3">Uncharacterized protein</fullName>
    </submittedName>
</protein>
<comment type="similarity">
    <text evidence="1">Belongs to the ustYa family.</text>
</comment>
<keyword evidence="2" id="KW-0472">Membrane</keyword>
<dbReference type="OrthoDB" id="3687641at2759"/>
<accession>A0A2J6TDG6</accession>
<keyword evidence="2" id="KW-0812">Transmembrane</keyword>
<sequence>MSKLQSNSNAFLYLNLCLSIPWIILLLAFQRAWSGSPLNLHDVSLKNTTHTFLLDPKFHNYDTNSARYWRETIPENDGFIKFWNSDRTRVWKGVTMFHELHCLVALRLEFQLILNEKEKISELLQDGDKPHIAHCFDYLR</sequence>
<evidence type="ECO:0000256" key="2">
    <source>
        <dbReference type="SAM" id="Phobius"/>
    </source>
</evidence>
<dbReference type="RefSeq" id="XP_024737936.1">
    <property type="nucleotide sequence ID" value="XM_024872378.1"/>
</dbReference>
<dbReference type="GO" id="GO:0043386">
    <property type="term" value="P:mycotoxin biosynthetic process"/>
    <property type="evidence" value="ECO:0007669"/>
    <property type="project" value="InterPro"/>
</dbReference>
<evidence type="ECO:0000256" key="1">
    <source>
        <dbReference type="ARBA" id="ARBA00035112"/>
    </source>
</evidence>
<gene>
    <name evidence="3" type="ORF">K444DRAFT_385415</name>
</gene>